<dbReference type="InterPro" id="IPR013149">
    <property type="entry name" value="ADH-like_C"/>
</dbReference>
<keyword evidence="3" id="KW-1185">Reference proteome</keyword>
<dbReference type="Pfam" id="PF08240">
    <property type="entry name" value="ADH_N"/>
    <property type="match status" value="1"/>
</dbReference>
<dbReference type="SUPFAM" id="SSF51735">
    <property type="entry name" value="NAD(P)-binding Rossmann-fold domains"/>
    <property type="match status" value="1"/>
</dbReference>
<gene>
    <name evidence="2" type="ORF">BJ508DRAFT_226909</name>
</gene>
<accession>A0A3N4I7L6</accession>
<evidence type="ECO:0000259" key="1">
    <source>
        <dbReference type="SMART" id="SM00829"/>
    </source>
</evidence>
<dbReference type="PANTHER" id="PTHR45033:SF3">
    <property type="entry name" value="DEHYDROGENASE, PUTATIVE (AFU_ORTHOLOGUE AFUA_2G13270)-RELATED"/>
    <property type="match status" value="1"/>
</dbReference>
<dbReference type="InterPro" id="IPR020843">
    <property type="entry name" value="ER"/>
</dbReference>
<proteinExistence type="predicted"/>
<dbReference type="SUPFAM" id="SSF50129">
    <property type="entry name" value="GroES-like"/>
    <property type="match status" value="1"/>
</dbReference>
<dbReference type="Gene3D" id="3.40.50.720">
    <property type="entry name" value="NAD(P)-binding Rossmann-like Domain"/>
    <property type="match status" value="1"/>
</dbReference>
<organism evidence="2 3">
    <name type="scientific">Ascobolus immersus RN42</name>
    <dbReference type="NCBI Taxonomy" id="1160509"/>
    <lineage>
        <taxon>Eukaryota</taxon>
        <taxon>Fungi</taxon>
        <taxon>Dikarya</taxon>
        <taxon>Ascomycota</taxon>
        <taxon>Pezizomycotina</taxon>
        <taxon>Pezizomycetes</taxon>
        <taxon>Pezizales</taxon>
        <taxon>Ascobolaceae</taxon>
        <taxon>Ascobolus</taxon>
    </lineage>
</organism>
<dbReference type="SMART" id="SM00829">
    <property type="entry name" value="PKS_ER"/>
    <property type="match status" value="1"/>
</dbReference>
<sequence>MKAGVITRVDGKPGEVYYPYSVVDIPQPTPGPDELLIKIHGAALNHRDLFIRQHLYPGTTWNVPLLADGVGTVVGVGSQELEGWKGKKVLIPPGKGWASDPSGPEESYAVLGGTKHWPNGTLQEYATFSAAEVEECPVHLSTPEAAALPLCGTTAYRAVFNKGQIKAGQNVLITGIGGGVALAALQFACAAGATVFVTSSSAEKIRSAKELGASAGVNYKSPEWEKDLQKMLPKSRPYLDLVVDGAGGDIVQRSVSLLKKGGIIVSYGMTLGPLVPFTMTAVLKNIELRGTTMGSRKEFHDMVSFVRLKQIRPVISTTTRGFESVDELFEIMRSGKQFGKLVVLLGNDQAKL</sequence>
<dbReference type="Gene3D" id="3.90.180.10">
    <property type="entry name" value="Medium-chain alcohol dehydrogenases, catalytic domain"/>
    <property type="match status" value="1"/>
</dbReference>
<dbReference type="PANTHER" id="PTHR45033">
    <property type="match status" value="1"/>
</dbReference>
<dbReference type="AlphaFoldDB" id="A0A3N4I7L6"/>
<dbReference type="InterPro" id="IPR011032">
    <property type="entry name" value="GroES-like_sf"/>
</dbReference>
<dbReference type="STRING" id="1160509.A0A3N4I7L6"/>
<feature type="domain" description="Enoyl reductase (ER)" evidence="1">
    <location>
        <begin position="11"/>
        <end position="343"/>
    </location>
</feature>
<dbReference type="InterPro" id="IPR052711">
    <property type="entry name" value="Zinc_ADH-like"/>
</dbReference>
<evidence type="ECO:0000313" key="3">
    <source>
        <dbReference type="Proteomes" id="UP000275078"/>
    </source>
</evidence>
<dbReference type="InterPro" id="IPR036291">
    <property type="entry name" value="NAD(P)-bd_dom_sf"/>
</dbReference>
<dbReference type="EMBL" id="ML119691">
    <property type="protein sequence ID" value="RPA80161.1"/>
    <property type="molecule type" value="Genomic_DNA"/>
</dbReference>
<dbReference type="GO" id="GO:0016491">
    <property type="term" value="F:oxidoreductase activity"/>
    <property type="evidence" value="ECO:0007669"/>
    <property type="project" value="InterPro"/>
</dbReference>
<dbReference type="Proteomes" id="UP000275078">
    <property type="component" value="Unassembled WGS sequence"/>
</dbReference>
<dbReference type="FunFam" id="3.40.50.720:FF:000481">
    <property type="entry name" value="Alcohol dehydrogenase, variant"/>
    <property type="match status" value="1"/>
</dbReference>
<evidence type="ECO:0000313" key="2">
    <source>
        <dbReference type="EMBL" id="RPA80161.1"/>
    </source>
</evidence>
<reference evidence="2 3" key="1">
    <citation type="journal article" date="2018" name="Nat. Ecol. Evol.">
        <title>Pezizomycetes genomes reveal the molecular basis of ectomycorrhizal truffle lifestyle.</title>
        <authorList>
            <person name="Murat C."/>
            <person name="Payen T."/>
            <person name="Noel B."/>
            <person name="Kuo A."/>
            <person name="Morin E."/>
            <person name="Chen J."/>
            <person name="Kohler A."/>
            <person name="Krizsan K."/>
            <person name="Balestrini R."/>
            <person name="Da Silva C."/>
            <person name="Montanini B."/>
            <person name="Hainaut M."/>
            <person name="Levati E."/>
            <person name="Barry K.W."/>
            <person name="Belfiori B."/>
            <person name="Cichocki N."/>
            <person name="Clum A."/>
            <person name="Dockter R.B."/>
            <person name="Fauchery L."/>
            <person name="Guy J."/>
            <person name="Iotti M."/>
            <person name="Le Tacon F."/>
            <person name="Lindquist E.A."/>
            <person name="Lipzen A."/>
            <person name="Malagnac F."/>
            <person name="Mello A."/>
            <person name="Molinier V."/>
            <person name="Miyauchi S."/>
            <person name="Poulain J."/>
            <person name="Riccioni C."/>
            <person name="Rubini A."/>
            <person name="Sitrit Y."/>
            <person name="Splivallo R."/>
            <person name="Traeger S."/>
            <person name="Wang M."/>
            <person name="Zifcakova L."/>
            <person name="Wipf D."/>
            <person name="Zambonelli A."/>
            <person name="Paolocci F."/>
            <person name="Nowrousian M."/>
            <person name="Ottonello S."/>
            <person name="Baldrian P."/>
            <person name="Spatafora J.W."/>
            <person name="Henrissat B."/>
            <person name="Nagy L.G."/>
            <person name="Aury J.M."/>
            <person name="Wincker P."/>
            <person name="Grigoriev I.V."/>
            <person name="Bonfante P."/>
            <person name="Martin F.M."/>
        </authorList>
    </citation>
    <scope>NUCLEOTIDE SEQUENCE [LARGE SCALE GENOMIC DNA]</scope>
    <source>
        <strain evidence="2 3">RN42</strain>
    </source>
</reference>
<name>A0A3N4I7L6_ASCIM</name>
<dbReference type="OrthoDB" id="449487at2759"/>
<dbReference type="Pfam" id="PF00107">
    <property type="entry name" value="ADH_zinc_N"/>
    <property type="match status" value="1"/>
</dbReference>
<dbReference type="InterPro" id="IPR013154">
    <property type="entry name" value="ADH-like_N"/>
</dbReference>
<protein>
    <submittedName>
        <fullName evidence="2">NAD(P)-binding protein</fullName>
    </submittedName>
</protein>